<protein>
    <submittedName>
        <fullName evidence="2">NAD(P)-binding protein</fullName>
    </submittedName>
</protein>
<sequence length="328" mass="35613">MSSKVVICGAGFLGSNIAKALTIGTSESNIFYRVQISSRSPQRTYDELKPLINPEQLLLPVAADVTNPDSLKKAFEDADVIVSLVGLMHGSVEDFNRIQWKGAENVAKAAKSAGARLVHFSAIGADPHSFIPYARTKALGESAVFEVYPDATVIRPSLVFGPGDGFFVRFGKLSQVLPFLPVFGGGTSRFQPVFVGDIARAVEIIARNDPKIQESVQGKVIEAGGPEVFNYRQLMDIVLNYTERKRPVISLPFALGAVQGFVMEQLPVNLFTVTRAQVEQLKSDNVVNPSPPANHASFKDLVERHSGSPLKSVHEILPTYLKSSSSVF</sequence>
<keyword evidence="3" id="KW-1185">Reference proteome</keyword>
<dbReference type="AlphaFoldDB" id="A0A165W8X8"/>
<evidence type="ECO:0000313" key="3">
    <source>
        <dbReference type="Proteomes" id="UP000076761"/>
    </source>
</evidence>
<dbReference type="PANTHER" id="PTHR12126">
    <property type="entry name" value="NADH-UBIQUINONE OXIDOREDUCTASE 39 KDA SUBUNIT-RELATED"/>
    <property type="match status" value="1"/>
</dbReference>
<evidence type="ECO:0000313" key="2">
    <source>
        <dbReference type="EMBL" id="KZT30848.1"/>
    </source>
</evidence>
<dbReference type="Pfam" id="PF01370">
    <property type="entry name" value="Epimerase"/>
    <property type="match status" value="1"/>
</dbReference>
<dbReference type="GO" id="GO:0044877">
    <property type="term" value="F:protein-containing complex binding"/>
    <property type="evidence" value="ECO:0007669"/>
    <property type="project" value="TreeGrafter"/>
</dbReference>
<dbReference type="InParanoid" id="A0A165W8X8"/>
<dbReference type="CDD" id="cd05271">
    <property type="entry name" value="NDUFA9_like_SDR_a"/>
    <property type="match status" value="1"/>
</dbReference>
<dbReference type="PANTHER" id="PTHR12126:SF11">
    <property type="entry name" value="NADH DEHYDROGENASE [UBIQUINONE] 1 ALPHA SUBCOMPLEX SUBUNIT 9, MITOCHONDRIAL"/>
    <property type="match status" value="1"/>
</dbReference>
<dbReference type="InterPro" id="IPR001509">
    <property type="entry name" value="Epimerase_deHydtase"/>
</dbReference>
<dbReference type="InterPro" id="IPR036291">
    <property type="entry name" value="NAD(P)-bd_dom_sf"/>
</dbReference>
<dbReference type="InterPro" id="IPR051207">
    <property type="entry name" value="ComplexI_NDUFA9_subunit"/>
</dbReference>
<organism evidence="2 3">
    <name type="scientific">Neolentinus lepideus HHB14362 ss-1</name>
    <dbReference type="NCBI Taxonomy" id="1314782"/>
    <lineage>
        <taxon>Eukaryota</taxon>
        <taxon>Fungi</taxon>
        <taxon>Dikarya</taxon>
        <taxon>Basidiomycota</taxon>
        <taxon>Agaricomycotina</taxon>
        <taxon>Agaricomycetes</taxon>
        <taxon>Gloeophyllales</taxon>
        <taxon>Gloeophyllaceae</taxon>
        <taxon>Neolentinus</taxon>
    </lineage>
</organism>
<dbReference type="EMBL" id="KV425551">
    <property type="protein sequence ID" value="KZT30848.1"/>
    <property type="molecule type" value="Genomic_DNA"/>
</dbReference>
<reference evidence="2 3" key="1">
    <citation type="journal article" date="2016" name="Mol. Biol. Evol.">
        <title>Comparative Genomics of Early-Diverging Mushroom-Forming Fungi Provides Insights into the Origins of Lignocellulose Decay Capabilities.</title>
        <authorList>
            <person name="Nagy L.G."/>
            <person name="Riley R."/>
            <person name="Tritt A."/>
            <person name="Adam C."/>
            <person name="Daum C."/>
            <person name="Floudas D."/>
            <person name="Sun H."/>
            <person name="Yadav J.S."/>
            <person name="Pangilinan J."/>
            <person name="Larsson K.H."/>
            <person name="Matsuura K."/>
            <person name="Barry K."/>
            <person name="Labutti K."/>
            <person name="Kuo R."/>
            <person name="Ohm R.A."/>
            <person name="Bhattacharya S.S."/>
            <person name="Shirouzu T."/>
            <person name="Yoshinaga Y."/>
            <person name="Martin F.M."/>
            <person name="Grigoriev I.V."/>
            <person name="Hibbett D.S."/>
        </authorList>
    </citation>
    <scope>NUCLEOTIDE SEQUENCE [LARGE SCALE GENOMIC DNA]</scope>
    <source>
        <strain evidence="2 3">HHB14362 ss-1</strain>
    </source>
</reference>
<proteinExistence type="predicted"/>
<gene>
    <name evidence="2" type="ORF">NEOLEDRAFT_1126493</name>
</gene>
<accession>A0A165W8X8</accession>
<dbReference type="Gene3D" id="3.40.50.720">
    <property type="entry name" value="NAD(P)-binding Rossmann-like Domain"/>
    <property type="match status" value="1"/>
</dbReference>
<dbReference type="SUPFAM" id="SSF51735">
    <property type="entry name" value="NAD(P)-binding Rossmann-fold domains"/>
    <property type="match status" value="1"/>
</dbReference>
<dbReference type="STRING" id="1314782.A0A165W8X8"/>
<name>A0A165W8X8_9AGAM</name>
<evidence type="ECO:0000259" key="1">
    <source>
        <dbReference type="Pfam" id="PF01370"/>
    </source>
</evidence>
<dbReference type="GO" id="GO:0005739">
    <property type="term" value="C:mitochondrion"/>
    <property type="evidence" value="ECO:0007669"/>
    <property type="project" value="TreeGrafter"/>
</dbReference>
<dbReference type="OrthoDB" id="275457at2759"/>
<dbReference type="Proteomes" id="UP000076761">
    <property type="component" value="Unassembled WGS sequence"/>
</dbReference>
<feature type="domain" description="NAD-dependent epimerase/dehydratase" evidence="1">
    <location>
        <begin position="7"/>
        <end position="208"/>
    </location>
</feature>